<keyword evidence="2" id="KW-1185">Reference proteome</keyword>
<proteinExistence type="predicted"/>
<name>A0A5C5XFA2_9PLAN</name>
<gene>
    <name evidence="1" type="ORF">Pan54_25130</name>
</gene>
<organism evidence="1 2">
    <name type="scientific">Rubinisphaera italica</name>
    <dbReference type="NCBI Taxonomy" id="2527969"/>
    <lineage>
        <taxon>Bacteria</taxon>
        <taxon>Pseudomonadati</taxon>
        <taxon>Planctomycetota</taxon>
        <taxon>Planctomycetia</taxon>
        <taxon>Planctomycetales</taxon>
        <taxon>Planctomycetaceae</taxon>
        <taxon>Rubinisphaera</taxon>
    </lineage>
</organism>
<comment type="caution">
    <text evidence="1">The sequence shown here is derived from an EMBL/GenBank/DDBJ whole genome shotgun (WGS) entry which is preliminary data.</text>
</comment>
<evidence type="ECO:0000313" key="1">
    <source>
        <dbReference type="EMBL" id="TWT61776.1"/>
    </source>
</evidence>
<dbReference type="EMBL" id="SJPG01000001">
    <property type="protein sequence ID" value="TWT61776.1"/>
    <property type="molecule type" value="Genomic_DNA"/>
</dbReference>
<reference evidence="1 2" key="1">
    <citation type="submission" date="2019-02" db="EMBL/GenBank/DDBJ databases">
        <title>Deep-cultivation of Planctomycetes and their phenomic and genomic characterization uncovers novel biology.</title>
        <authorList>
            <person name="Wiegand S."/>
            <person name="Jogler M."/>
            <person name="Boedeker C."/>
            <person name="Pinto D."/>
            <person name="Vollmers J."/>
            <person name="Rivas-Marin E."/>
            <person name="Kohn T."/>
            <person name="Peeters S.H."/>
            <person name="Heuer A."/>
            <person name="Rast P."/>
            <person name="Oberbeckmann S."/>
            <person name="Bunk B."/>
            <person name="Jeske O."/>
            <person name="Meyerdierks A."/>
            <person name="Storesund J.E."/>
            <person name="Kallscheuer N."/>
            <person name="Luecker S."/>
            <person name="Lage O.M."/>
            <person name="Pohl T."/>
            <person name="Merkel B.J."/>
            <person name="Hornburger P."/>
            <person name="Mueller R.-W."/>
            <person name="Bruemmer F."/>
            <person name="Labrenz M."/>
            <person name="Spormann A.M."/>
            <person name="Op Den Camp H."/>
            <person name="Overmann J."/>
            <person name="Amann R."/>
            <person name="Jetten M.S.M."/>
            <person name="Mascher T."/>
            <person name="Medema M.H."/>
            <person name="Devos D.P."/>
            <person name="Kaster A.-K."/>
            <person name="Ovreas L."/>
            <person name="Rohde M."/>
            <person name="Galperin M.Y."/>
            <person name="Jogler C."/>
        </authorList>
    </citation>
    <scope>NUCLEOTIDE SEQUENCE [LARGE SCALE GENOMIC DNA]</scope>
    <source>
        <strain evidence="1 2">Pan54</strain>
    </source>
</reference>
<protein>
    <submittedName>
        <fullName evidence="1">Uncharacterized protein</fullName>
    </submittedName>
</protein>
<sequence>MTLDSVISDQLILIGIYSAATIWENSQIELCDYTHFTILMTWK</sequence>
<dbReference type="AlphaFoldDB" id="A0A5C5XFA2"/>
<evidence type="ECO:0000313" key="2">
    <source>
        <dbReference type="Proteomes" id="UP000316095"/>
    </source>
</evidence>
<accession>A0A5C5XFA2</accession>
<dbReference type="Proteomes" id="UP000316095">
    <property type="component" value="Unassembled WGS sequence"/>
</dbReference>